<keyword evidence="6" id="KW-1185">Reference proteome</keyword>
<dbReference type="SUPFAM" id="SSF53822">
    <property type="entry name" value="Periplasmic binding protein-like I"/>
    <property type="match status" value="1"/>
</dbReference>
<proteinExistence type="inferred from homology"/>
<gene>
    <name evidence="5" type="ORF">HGG74_15435</name>
</gene>
<protein>
    <submittedName>
        <fullName evidence="5">ABC transporter substrate-binding protein</fullName>
    </submittedName>
</protein>
<evidence type="ECO:0000313" key="6">
    <source>
        <dbReference type="Proteomes" id="UP000544090"/>
    </source>
</evidence>
<sequence length="390" mass="40900">MKTNAKIRVALVGMAAAALALTGCSAAGGATAGGEVVVGALTSLSGANSPSGKNWLEGFKIGLDYVTGGTGAVDGTKITVEEVDDRTDPNTAMTEATNLVGRGVNIIAGTQSSGIALNLAGFAEENDILYITGSANSNQITGANKNTFRGSRQAYQDVATIVEGLGDKVDGAKIGILAHDIEYGKSLIETTKEIIGDRAESITEVLAPFPTDDVAPYVQRIKSGNFDIVIPFWSGDVTAMWRALEQQDIFSNAQVMSNIGMRPTWPTYAEIESPNVSLFTSYVGNEVDNDAARFLDKEVAALGHEVDYIHADGFLAAQMIAHAVGETNAGTTADMVAALEGYSFESPRGPTSIRAKDHALIAPMVFLHFKDGKAVVDQLIDGESIAPPLP</sequence>
<dbReference type="InterPro" id="IPR028082">
    <property type="entry name" value="Peripla_BP_I"/>
</dbReference>
<reference evidence="5 6" key="1">
    <citation type="submission" date="2020-04" db="EMBL/GenBank/DDBJ databases">
        <title>Arthrobacter sp. nov.</title>
        <authorList>
            <person name="Liu S."/>
        </authorList>
    </citation>
    <scope>NUCLEOTIDE SEQUENCE [LARGE SCALE GENOMIC DNA]</scope>
    <source>
        <strain evidence="5 6">E918</strain>
    </source>
</reference>
<dbReference type="PANTHER" id="PTHR30483">
    <property type="entry name" value="LEUCINE-SPECIFIC-BINDING PROTEIN"/>
    <property type="match status" value="1"/>
</dbReference>
<evidence type="ECO:0000256" key="3">
    <source>
        <dbReference type="SAM" id="SignalP"/>
    </source>
</evidence>
<dbReference type="PROSITE" id="PS51257">
    <property type="entry name" value="PROKAR_LIPOPROTEIN"/>
    <property type="match status" value="1"/>
</dbReference>
<dbReference type="Proteomes" id="UP000544090">
    <property type="component" value="Unassembled WGS sequence"/>
</dbReference>
<name>A0A7X6HHN1_9MICC</name>
<dbReference type="Pfam" id="PF13458">
    <property type="entry name" value="Peripla_BP_6"/>
    <property type="match status" value="1"/>
</dbReference>
<dbReference type="Gene3D" id="3.40.50.2300">
    <property type="match status" value="2"/>
</dbReference>
<feature type="domain" description="Leucine-binding protein" evidence="4">
    <location>
        <begin position="36"/>
        <end position="372"/>
    </location>
</feature>
<feature type="signal peptide" evidence="3">
    <location>
        <begin position="1"/>
        <end position="26"/>
    </location>
</feature>
<dbReference type="InterPro" id="IPR051010">
    <property type="entry name" value="BCAA_transport"/>
</dbReference>
<dbReference type="AlphaFoldDB" id="A0A7X6HHN1"/>
<evidence type="ECO:0000256" key="1">
    <source>
        <dbReference type="ARBA" id="ARBA00010062"/>
    </source>
</evidence>
<accession>A0A7X6HHN1</accession>
<dbReference type="EMBL" id="JAAZSQ010000017">
    <property type="protein sequence ID" value="NKX55907.1"/>
    <property type="molecule type" value="Genomic_DNA"/>
</dbReference>
<comment type="caution">
    <text evidence="5">The sequence shown here is derived from an EMBL/GenBank/DDBJ whole genome shotgun (WGS) entry which is preliminary data.</text>
</comment>
<dbReference type="InterPro" id="IPR028081">
    <property type="entry name" value="Leu-bd"/>
</dbReference>
<dbReference type="PANTHER" id="PTHR30483:SF6">
    <property type="entry name" value="PERIPLASMIC BINDING PROTEIN OF ABC TRANSPORTER FOR NATURAL AMINO ACIDS"/>
    <property type="match status" value="1"/>
</dbReference>
<evidence type="ECO:0000313" key="5">
    <source>
        <dbReference type="EMBL" id="NKX55907.1"/>
    </source>
</evidence>
<keyword evidence="2 3" id="KW-0732">Signal</keyword>
<dbReference type="RefSeq" id="WP_168487755.1">
    <property type="nucleotide sequence ID" value="NZ_JAAZSQ010000017.1"/>
</dbReference>
<evidence type="ECO:0000259" key="4">
    <source>
        <dbReference type="Pfam" id="PF13458"/>
    </source>
</evidence>
<comment type="similarity">
    <text evidence="1">Belongs to the leucine-binding protein family.</text>
</comment>
<feature type="chain" id="PRO_5031345957" evidence="3">
    <location>
        <begin position="27"/>
        <end position="390"/>
    </location>
</feature>
<organism evidence="5 6">
    <name type="scientific">Arthrobacter mobilis</name>
    <dbReference type="NCBI Taxonomy" id="2724944"/>
    <lineage>
        <taxon>Bacteria</taxon>
        <taxon>Bacillati</taxon>
        <taxon>Actinomycetota</taxon>
        <taxon>Actinomycetes</taxon>
        <taxon>Micrococcales</taxon>
        <taxon>Micrococcaceae</taxon>
        <taxon>Arthrobacter</taxon>
    </lineage>
</organism>
<evidence type="ECO:0000256" key="2">
    <source>
        <dbReference type="ARBA" id="ARBA00022729"/>
    </source>
</evidence>